<evidence type="ECO:0000313" key="2">
    <source>
        <dbReference type="EMBL" id="MDT8760919.1"/>
    </source>
</evidence>
<dbReference type="Gene3D" id="2.30.40.10">
    <property type="entry name" value="Urease, subunit C, domain 1"/>
    <property type="match status" value="1"/>
</dbReference>
<gene>
    <name evidence="2" type="ORF">MZO42_19640</name>
</gene>
<feature type="domain" description="Amidohydrolase-related" evidence="1">
    <location>
        <begin position="22"/>
        <end position="64"/>
    </location>
</feature>
<reference evidence="2" key="1">
    <citation type="submission" date="2022-04" db="EMBL/GenBank/DDBJ databases">
        <title>Tomato heritable bacteria conferring resistance against bacterial wilt.</title>
        <authorList>
            <person name="Yin J."/>
        </authorList>
    </citation>
    <scope>NUCLEOTIDE SEQUENCE</scope>
    <source>
        <strain evidence="2">Cra20</strain>
    </source>
</reference>
<evidence type="ECO:0000259" key="1">
    <source>
        <dbReference type="Pfam" id="PF01979"/>
    </source>
</evidence>
<proteinExistence type="predicted"/>
<dbReference type="EMBL" id="JALMLT010000006">
    <property type="protein sequence ID" value="MDT8760919.1"/>
    <property type="molecule type" value="Genomic_DNA"/>
</dbReference>
<accession>A0ABU3N8S7</accession>
<dbReference type="InterPro" id="IPR011059">
    <property type="entry name" value="Metal-dep_hydrolase_composite"/>
</dbReference>
<name>A0ABU3N8S7_9SPHN</name>
<dbReference type="Gene3D" id="3.20.20.140">
    <property type="entry name" value="Metal-dependent hydrolases"/>
    <property type="match status" value="1"/>
</dbReference>
<dbReference type="Pfam" id="PF01979">
    <property type="entry name" value="Amidohydro_1"/>
    <property type="match status" value="1"/>
</dbReference>
<organism evidence="2">
    <name type="scientific">Sphingomonas psychrotolerans</name>
    <dbReference type="NCBI Taxonomy" id="1327635"/>
    <lineage>
        <taxon>Bacteria</taxon>
        <taxon>Pseudomonadati</taxon>
        <taxon>Pseudomonadota</taxon>
        <taxon>Alphaproteobacteria</taxon>
        <taxon>Sphingomonadales</taxon>
        <taxon>Sphingomonadaceae</taxon>
        <taxon>Sphingomonas</taxon>
    </lineage>
</organism>
<dbReference type="InterPro" id="IPR006680">
    <property type="entry name" value="Amidohydro-rel"/>
</dbReference>
<sequence>MREHFEVALTRIAPGEDKPPLEPNQAVTLEQALRAYTLSAACVNHFDKQAGSIAPGKSVDLILLD</sequence>
<comment type="caution">
    <text evidence="2">The sequence shown here is derived from an EMBL/GenBank/DDBJ whole genome shotgun (WGS) entry which is preliminary data.</text>
</comment>
<protein>
    <submittedName>
        <fullName evidence="2">Amidohydrolase family protein</fullName>
    </submittedName>
</protein>